<comment type="catalytic activity">
    <reaction evidence="9">
        <text>a cytidine in tRNA + acetyl-CoA + ATP + H2O = an N(4)-acetylcytidine in tRNA + ADP + phosphate + CoA + H(+)</text>
        <dbReference type="Rhea" id="RHEA:53876"/>
        <dbReference type="Rhea" id="RHEA-COMP:13670"/>
        <dbReference type="Rhea" id="RHEA-COMP:13671"/>
        <dbReference type="ChEBI" id="CHEBI:15377"/>
        <dbReference type="ChEBI" id="CHEBI:15378"/>
        <dbReference type="ChEBI" id="CHEBI:30616"/>
        <dbReference type="ChEBI" id="CHEBI:43474"/>
        <dbReference type="ChEBI" id="CHEBI:57287"/>
        <dbReference type="ChEBI" id="CHEBI:57288"/>
        <dbReference type="ChEBI" id="CHEBI:74900"/>
        <dbReference type="ChEBI" id="CHEBI:82748"/>
        <dbReference type="ChEBI" id="CHEBI:456216"/>
    </reaction>
</comment>
<feature type="binding site" evidence="12">
    <location>
        <position position="588"/>
    </location>
    <ligand>
        <name>acetyl-CoA</name>
        <dbReference type="ChEBI" id="CHEBI:57288"/>
    </ligand>
</feature>
<dbReference type="SUPFAM" id="SSF55729">
    <property type="entry name" value="Acyl-CoA N-acyltransferases (Nat)"/>
    <property type="match status" value="1"/>
</dbReference>
<keyword evidence="3 12" id="KW-0808">Transferase</keyword>
<feature type="binding site" evidence="12">
    <location>
        <begin position="548"/>
        <end position="550"/>
    </location>
    <ligand>
        <name>acetyl-CoA</name>
        <dbReference type="ChEBI" id="CHEBI:57288"/>
    </ligand>
</feature>
<organism evidence="14">
    <name type="scientific">Archaeoglobus fulgidus</name>
    <dbReference type="NCBI Taxonomy" id="2234"/>
    <lineage>
        <taxon>Archaea</taxon>
        <taxon>Methanobacteriati</taxon>
        <taxon>Methanobacteriota</taxon>
        <taxon>Archaeoglobi</taxon>
        <taxon>Archaeoglobales</taxon>
        <taxon>Archaeoglobaceae</taxon>
        <taxon>Archaeoglobus</taxon>
    </lineage>
</organism>
<dbReference type="PANTHER" id="PTHR10925:SF5">
    <property type="entry name" value="RNA CYTIDINE ACETYLTRANSFERASE"/>
    <property type="match status" value="1"/>
</dbReference>
<reference evidence="14" key="1">
    <citation type="journal article" date="2020" name="mSystems">
        <title>Genome- and Community-Level Interaction Insights into Carbon Utilization and Element Cycling Functions of Hydrothermarchaeota in Hydrothermal Sediment.</title>
        <authorList>
            <person name="Zhou Z."/>
            <person name="Liu Y."/>
            <person name="Xu W."/>
            <person name="Pan J."/>
            <person name="Luo Z.H."/>
            <person name="Li M."/>
        </authorList>
    </citation>
    <scope>NUCLEOTIDE SEQUENCE [LARGE SCALE GENOMIC DNA]</scope>
    <source>
        <strain evidence="14">SpSt-26</strain>
    </source>
</reference>
<protein>
    <recommendedName>
        <fullName evidence="12">tRNA(Met) cytidine acetyltransferase TmcA</fullName>
        <ecNumber evidence="12">2.3.1.193</ecNumber>
    </recommendedName>
</protein>
<accession>A0A7J2TJV5</accession>
<evidence type="ECO:0000256" key="1">
    <source>
        <dbReference type="ARBA" id="ARBA00022490"/>
    </source>
</evidence>
<keyword evidence="8 12" id="KW-0012">Acyltransferase</keyword>
<comment type="caution">
    <text evidence="14">The sequence shown here is derived from an EMBL/GenBank/DDBJ whole genome shotgun (WGS) entry which is preliminary data.</text>
</comment>
<dbReference type="AlphaFoldDB" id="A0A7J2TJV5"/>
<comment type="catalytic activity">
    <reaction evidence="10">
        <text>a cytidine in RNA + acetyl-CoA + ATP + H2O = an N(4)-acetylcytidine in RNA + ADP + phosphate + CoA + H(+)</text>
        <dbReference type="Rhea" id="RHEA:82211"/>
        <dbReference type="Rhea" id="RHEA-COMP:15704"/>
        <dbReference type="Rhea" id="RHEA-COMP:19834"/>
        <dbReference type="ChEBI" id="CHEBI:15377"/>
        <dbReference type="ChEBI" id="CHEBI:15378"/>
        <dbReference type="ChEBI" id="CHEBI:30616"/>
        <dbReference type="ChEBI" id="CHEBI:43474"/>
        <dbReference type="ChEBI" id="CHEBI:57287"/>
        <dbReference type="ChEBI" id="CHEBI:57288"/>
        <dbReference type="ChEBI" id="CHEBI:74900"/>
        <dbReference type="ChEBI" id="CHEBI:82748"/>
        <dbReference type="ChEBI" id="CHEBI:456216"/>
    </reaction>
</comment>
<dbReference type="HAMAP" id="MF_01886">
    <property type="entry name" value="tRNA_acetyltr_TmcA"/>
    <property type="match status" value="1"/>
</dbReference>
<keyword evidence="5 12" id="KW-0547">Nucleotide-binding</keyword>
<dbReference type="InterPro" id="IPR007807">
    <property type="entry name" value="TcmA/NAT10_helicase"/>
</dbReference>
<comment type="subcellular location">
    <subcellularLocation>
        <location evidence="12">Cytoplasm</location>
    </subcellularLocation>
</comment>
<keyword evidence="4 12" id="KW-0819">tRNA processing</keyword>
<dbReference type="InterPro" id="IPR016181">
    <property type="entry name" value="Acyl_CoA_acyltransferase"/>
</dbReference>
<dbReference type="Gene3D" id="3.40.630.30">
    <property type="match status" value="1"/>
</dbReference>
<evidence type="ECO:0000256" key="2">
    <source>
        <dbReference type="ARBA" id="ARBA00022555"/>
    </source>
</evidence>
<evidence type="ECO:0000259" key="13">
    <source>
        <dbReference type="PROSITE" id="PS51186"/>
    </source>
</evidence>
<feature type="binding site" evidence="12">
    <location>
        <position position="400"/>
    </location>
    <ligand>
        <name>ATP</name>
        <dbReference type="ChEBI" id="CHEBI:30616"/>
    </ligand>
</feature>
<dbReference type="Gene3D" id="3.40.50.11040">
    <property type="match status" value="1"/>
</dbReference>
<evidence type="ECO:0000256" key="9">
    <source>
        <dbReference type="ARBA" id="ARBA00049883"/>
    </source>
</evidence>
<evidence type="ECO:0000256" key="5">
    <source>
        <dbReference type="ARBA" id="ARBA00022741"/>
    </source>
</evidence>
<dbReference type="GO" id="GO:0051392">
    <property type="term" value="F:tRNA cytidine N4-acetyltransferase activity"/>
    <property type="evidence" value="ECO:0007669"/>
    <property type="project" value="UniProtKB-UniRule"/>
</dbReference>
<dbReference type="PROSITE" id="PS51186">
    <property type="entry name" value="GNAT"/>
    <property type="match status" value="1"/>
</dbReference>
<dbReference type="PANTHER" id="PTHR10925">
    <property type="entry name" value="N-ACETYLTRANSFERASE 10"/>
    <property type="match status" value="1"/>
</dbReference>
<dbReference type="GO" id="GO:1990883">
    <property type="term" value="F:18S rRNA cytidine N-acetyltransferase activity"/>
    <property type="evidence" value="ECO:0007669"/>
    <property type="project" value="TreeGrafter"/>
</dbReference>
<dbReference type="EMBL" id="DSLA01000079">
    <property type="protein sequence ID" value="HEH35496.1"/>
    <property type="molecule type" value="Genomic_DNA"/>
</dbReference>
<dbReference type="GO" id="GO:0051391">
    <property type="term" value="P:tRNA acetylation"/>
    <property type="evidence" value="ECO:0007669"/>
    <property type="project" value="UniProtKB-UniRule"/>
</dbReference>
<keyword evidence="2 12" id="KW-0820">tRNA-binding</keyword>
<keyword evidence="6 12" id="KW-0067">ATP-binding</keyword>
<dbReference type="Pfam" id="PF08351">
    <property type="entry name" value="TmcA_N"/>
    <property type="match status" value="1"/>
</dbReference>
<evidence type="ECO:0000256" key="4">
    <source>
        <dbReference type="ARBA" id="ARBA00022694"/>
    </source>
</evidence>
<keyword evidence="1 12" id="KW-0963">Cytoplasm</keyword>
<dbReference type="InterPro" id="IPR027417">
    <property type="entry name" value="P-loop_NTPase"/>
</dbReference>
<evidence type="ECO:0000256" key="6">
    <source>
        <dbReference type="ARBA" id="ARBA00022840"/>
    </source>
</evidence>
<dbReference type="GO" id="GO:0002101">
    <property type="term" value="P:tRNA wobble cytosine modification"/>
    <property type="evidence" value="ECO:0007669"/>
    <property type="project" value="UniProtKB-UniRule"/>
</dbReference>
<comment type="catalytic activity">
    <reaction evidence="11">
        <text>a cytidine in mRNA + acetyl-CoA + ATP + H2O = an N(4)-acetylcytidine in mRNA + ADP + phosphate + CoA + H(+)</text>
        <dbReference type="Rhea" id="RHEA:58480"/>
        <dbReference type="Rhea" id="RHEA-COMP:15145"/>
        <dbReference type="Rhea" id="RHEA-COMP:15146"/>
        <dbReference type="ChEBI" id="CHEBI:15377"/>
        <dbReference type="ChEBI" id="CHEBI:15378"/>
        <dbReference type="ChEBI" id="CHEBI:30616"/>
        <dbReference type="ChEBI" id="CHEBI:43474"/>
        <dbReference type="ChEBI" id="CHEBI:57287"/>
        <dbReference type="ChEBI" id="CHEBI:57288"/>
        <dbReference type="ChEBI" id="CHEBI:74900"/>
        <dbReference type="ChEBI" id="CHEBI:82748"/>
        <dbReference type="ChEBI" id="CHEBI:456216"/>
    </reaction>
</comment>
<comment type="function">
    <text evidence="12">Catalyzes the formation of N(4)-acetylcytidine (ac(4)C) at the wobble position of tRNA(Met), by using acetyl-CoA as an acetyl donor and ATP (or GTP).</text>
</comment>
<evidence type="ECO:0000256" key="8">
    <source>
        <dbReference type="ARBA" id="ARBA00023315"/>
    </source>
</evidence>
<comment type="catalytic activity">
    <reaction evidence="12">
        <text>cytidine(34) in elongator tRNA(Met) + acetyl-CoA + ATP + H2O = N(4)-acetylcytidine(34) in elongator tRNA(Met) + ADP + phosphate + CoA + H(+)</text>
        <dbReference type="Rhea" id="RHEA:43788"/>
        <dbReference type="Rhea" id="RHEA-COMP:10693"/>
        <dbReference type="Rhea" id="RHEA-COMP:10694"/>
        <dbReference type="ChEBI" id="CHEBI:15377"/>
        <dbReference type="ChEBI" id="CHEBI:15378"/>
        <dbReference type="ChEBI" id="CHEBI:30616"/>
        <dbReference type="ChEBI" id="CHEBI:43474"/>
        <dbReference type="ChEBI" id="CHEBI:57287"/>
        <dbReference type="ChEBI" id="CHEBI:57288"/>
        <dbReference type="ChEBI" id="CHEBI:74900"/>
        <dbReference type="ChEBI" id="CHEBI:82748"/>
        <dbReference type="ChEBI" id="CHEBI:456216"/>
        <dbReference type="EC" id="2.3.1.193"/>
    </reaction>
</comment>
<keyword evidence="7 12" id="KW-0694">RNA-binding</keyword>
<dbReference type="Pfam" id="PF13718">
    <property type="entry name" value="GNAT_acetyltr_2"/>
    <property type="match status" value="1"/>
</dbReference>
<dbReference type="Gene3D" id="3.40.50.300">
    <property type="entry name" value="P-loop containing nucleotide triphosphate hydrolases"/>
    <property type="match status" value="1"/>
</dbReference>
<comment type="caution">
    <text evidence="12">Lacks conserved residue(s) required for the propagation of feature annotation.</text>
</comment>
<dbReference type="InterPro" id="IPR024914">
    <property type="entry name" value="tRNA_acetyltr_TmcA"/>
</dbReference>
<dbReference type="GO" id="GO:0005524">
    <property type="term" value="F:ATP binding"/>
    <property type="evidence" value="ECO:0007669"/>
    <property type="project" value="UniProtKB-UniRule"/>
</dbReference>
<evidence type="ECO:0000256" key="7">
    <source>
        <dbReference type="ARBA" id="ARBA00022884"/>
    </source>
</evidence>
<evidence type="ECO:0000256" key="10">
    <source>
        <dbReference type="ARBA" id="ARBA00049889"/>
    </source>
</evidence>
<evidence type="ECO:0000256" key="12">
    <source>
        <dbReference type="HAMAP-Rule" id="MF_01886"/>
    </source>
</evidence>
<evidence type="ECO:0000313" key="14">
    <source>
        <dbReference type="EMBL" id="HEH35496.1"/>
    </source>
</evidence>
<dbReference type="InterPro" id="IPR000182">
    <property type="entry name" value="GNAT_dom"/>
</dbReference>
<dbReference type="EC" id="2.3.1.193" evidence="12"/>
<dbReference type="SUPFAM" id="SSF52540">
    <property type="entry name" value="P-loop containing nucleoside triphosphate hydrolases"/>
    <property type="match status" value="1"/>
</dbReference>
<dbReference type="Pfam" id="PF05127">
    <property type="entry name" value="NAT10_TcmA_helicase"/>
    <property type="match status" value="1"/>
</dbReference>
<proteinExistence type="inferred from homology"/>
<gene>
    <name evidence="12" type="primary">tmcA</name>
    <name evidence="14" type="ORF">ENP88_04990</name>
</gene>
<name>A0A7J2TJV5_ARCFL</name>
<dbReference type="InterPro" id="IPR032672">
    <property type="entry name" value="TmcA/NAT10/Kre33"/>
</dbReference>
<feature type="binding site" evidence="12">
    <location>
        <position position="214"/>
    </location>
    <ligand>
        <name>ATP</name>
        <dbReference type="ChEBI" id="CHEBI:30616"/>
    </ligand>
</feature>
<feature type="domain" description="N-acetyltransferase" evidence="13">
    <location>
        <begin position="437"/>
        <end position="624"/>
    </location>
</feature>
<evidence type="ECO:0000256" key="11">
    <source>
        <dbReference type="ARBA" id="ARBA00049914"/>
    </source>
</evidence>
<dbReference type="GO" id="GO:1904812">
    <property type="term" value="P:rRNA acetylation involved in maturation of SSU-rRNA"/>
    <property type="evidence" value="ECO:0007669"/>
    <property type="project" value="TreeGrafter"/>
</dbReference>
<dbReference type="InterPro" id="IPR013562">
    <property type="entry name" value="TmcA/NAT10_N"/>
</dbReference>
<dbReference type="GO" id="GO:0005737">
    <property type="term" value="C:cytoplasm"/>
    <property type="evidence" value="ECO:0007669"/>
    <property type="project" value="UniProtKB-SubCell"/>
</dbReference>
<evidence type="ECO:0000256" key="3">
    <source>
        <dbReference type="ARBA" id="ARBA00022679"/>
    </source>
</evidence>
<comment type="similarity">
    <text evidence="12">Belongs to the TmcA family.</text>
</comment>
<sequence>MPMTDLFREVEIALETSERNKHRFLVFLCSKNLKEALKIGEKIVKKVLERKKSEELLLVGRETFLDLARNIEGQLIHWKDSALVLGRTFSSLIMDFSEGFHPNDLGIVVETVEEGGAIVAISPPLETWFDMKSKWHEDMISEPYTLNDVCGRFYRRFIEKTLRSEGIIVYDIDRGKLIKNYEFKSDVVPREEIAIPSSTKIKKKLYKLCATQDQVRVLNLFEKFFERTRERKAVVITADRGRGKTAILGIATPPLISRLQRILKRPVRVLVVAPTPQAVQTYFKFLMKAMKRQGMREFFVKKSEELITVLNSKYARVEYVVPRRAIEEREFADILIIDEAAGIEVPVLLKITEKARHMIFSTTIHGYEGTGRSFNIRFLKRLESDETVEVEKIHMSEPIRYGSGDPIEKWLYDVLLLNAQPAEIDDKDLEKIRKGELEFRMLDKEELIKNDDLLREFFGIYVLAHYRNRPSDLAILLDTPNHLPFAVFANGKVVCSLHVAIEGGLDDRVIEKIKHGYKPKGQIIPDLALKHFWNYEFAKEKGIRIVRIATHPNAMNMGIGSFALRKIIDFAEKNSLSWVGSGFGVSSELLRFWLKNGFIPVHITPQRNEVSGEYTAIVLKPIRESKHVDNMNSEFIRRFIEYLGDELRDLEVQTAIMVLKTLRREIDVPAPRFGYVEVERLQKYFEGLGFYEYISDLARPLVRFYYSKMGDAGLSEVEERVIVAKCLQLLPWREIVFEEKFRILLEGLKKIWNWFVGRQNVLISK</sequence>
<dbReference type="GO" id="GO:0000049">
    <property type="term" value="F:tRNA binding"/>
    <property type="evidence" value="ECO:0007669"/>
    <property type="project" value="UniProtKB-UniRule"/>
</dbReference>